<dbReference type="EMBL" id="JAUMKJ010000044">
    <property type="protein sequence ID" value="MDO3680648.1"/>
    <property type="molecule type" value="Genomic_DNA"/>
</dbReference>
<proteinExistence type="predicted"/>
<accession>A0ABT8VI61</accession>
<sequence>MANLPFLVSTYSRNINIFGKERFTARDGFKGIPESYHSDVAGYAARNYYIDDLDRALAEGWINQQEYDNIVSMKTAEDPAFRPVVK</sequence>
<evidence type="ECO:0000313" key="1">
    <source>
        <dbReference type="EMBL" id="MDO3680648.1"/>
    </source>
</evidence>
<protein>
    <submittedName>
        <fullName evidence="1">Uncharacterized protein</fullName>
    </submittedName>
</protein>
<reference evidence="1" key="1">
    <citation type="submission" date="2023-07" db="EMBL/GenBank/DDBJ databases">
        <authorList>
            <person name="Aktuganov G."/>
            <person name="Boyko T."/>
            <person name="Delegan Y."/>
            <person name="Galimzianova N."/>
            <person name="Gilvanova E."/>
            <person name="Korobov V."/>
            <person name="Kuzmina L."/>
            <person name="Melentiev A."/>
            <person name="Milman P."/>
            <person name="Ryabova A."/>
            <person name="Stupak E."/>
            <person name="Yasakov T."/>
            <person name="Zharikova N."/>
            <person name="Zhurenko E."/>
        </authorList>
    </citation>
    <scope>NUCLEOTIDE SEQUENCE</scope>
    <source>
        <strain evidence="1">IB-739</strain>
    </source>
</reference>
<keyword evidence="2" id="KW-1185">Reference proteome</keyword>
<dbReference type="Proteomes" id="UP001168883">
    <property type="component" value="Unassembled WGS sequence"/>
</dbReference>
<organism evidence="1 2">
    <name type="scientific">Paenibacillus ehimensis</name>
    <dbReference type="NCBI Taxonomy" id="79264"/>
    <lineage>
        <taxon>Bacteria</taxon>
        <taxon>Bacillati</taxon>
        <taxon>Bacillota</taxon>
        <taxon>Bacilli</taxon>
        <taxon>Bacillales</taxon>
        <taxon>Paenibacillaceae</taxon>
        <taxon>Paenibacillus</taxon>
    </lineage>
</organism>
<dbReference type="RefSeq" id="WP_302880867.1">
    <property type="nucleotide sequence ID" value="NZ_JAUMKJ010000044.1"/>
</dbReference>
<name>A0ABT8VI61_9BACL</name>
<gene>
    <name evidence="1" type="ORF">Q3C12_26915</name>
</gene>
<comment type="caution">
    <text evidence="1">The sequence shown here is derived from an EMBL/GenBank/DDBJ whole genome shotgun (WGS) entry which is preliminary data.</text>
</comment>
<evidence type="ECO:0000313" key="2">
    <source>
        <dbReference type="Proteomes" id="UP001168883"/>
    </source>
</evidence>